<dbReference type="SUPFAM" id="SSF51230">
    <property type="entry name" value="Single hybrid motif"/>
    <property type="match status" value="1"/>
</dbReference>
<comment type="function">
    <text evidence="3">The glycine cleavage system catalyzes the degradation of glycine. The H protein shuttles the methylamine group of glycine from the P protein to the T protein.</text>
</comment>
<keyword evidence="2 3" id="KW-0450">Lipoyl</keyword>
<feature type="modified residue" description="N6-lipoyllysine" evidence="3">
    <location>
        <position position="64"/>
    </location>
</feature>
<sequence>MSNVPSNLKYSREHEWVKVEGNRAVIGITDFAQSELGDIVFVELPEAGVELSANATFGTVESVKTVSDLYAPVSGTIIEVNAALVDSPEKVNEAPYEDGWMVVLELKDASELDALLSADAYNEYISK</sequence>
<dbReference type="Proteomes" id="UP000602284">
    <property type="component" value="Unassembled WGS sequence"/>
</dbReference>
<dbReference type="RefSeq" id="WP_201636190.1">
    <property type="nucleotide sequence ID" value="NZ_JAEQNB010000004.1"/>
</dbReference>
<evidence type="ECO:0000313" key="6">
    <source>
        <dbReference type="Proteomes" id="UP000602284"/>
    </source>
</evidence>
<dbReference type="NCBIfam" id="TIGR00527">
    <property type="entry name" value="gcvH"/>
    <property type="match status" value="1"/>
</dbReference>
<comment type="function">
    <text evidence="3">Is also involved in protein lipoylation via its role as an octanoyl/lipoyl carrier protein intermediate.</text>
</comment>
<dbReference type="Gene3D" id="2.40.50.100">
    <property type="match status" value="1"/>
</dbReference>
<reference evidence="5 6" key="1">
    <citation type="submission" date="2021-01" db="EMBL/GenBank/DDBJ databases">
        <title>Tumebacillus sp. strain ITR2 16S ribosomal RNA gene Genome sequencing and assembly.</title>
        <authorList>
            <person name="Kang M."/>
        </authorList>
    </citation>
    <scope>NUCLEOTIDE SEQUENCE [LARGE SCALE GENOMIC DNA]</scope>
    <source>
        <strain evidence="5 6">ITR2</strain>
    </source>
</reference>
<comment type="subunit">
    <text evidence="3">The glycine cleavage system is composed of four proteins: P, T, L and H.</text>
</comment>
<comment type="cofactor">
    <cofactor evidence="3">
        <name>(R)-lipoate</name>
        <dbReference type="ChEBI" id="CHEBI:83088"/>
    </cofactor>
    <text evidence="3">Binds 1 lipoyl cofactor covalently.</text>
</comment>
<dbReference type="PROSITE" id="PS00189">
    <property type="entry name" value="LIPOYL"/>
    <property type="match status" value="1"/>
</dbReference>
<dbReference type="InterPro" id="IPR017453">
    <property type="entry name" value="GCV_H_sub"/>
</dbReference>
<gene>
    <name evidence="3 5" type="primary">gcvH</name>
    <name evidence="5" type="ORF">JJB07_14330</name>
</gene>
<evidence type="ECO:0000256" key="3">
    <source>
        <dbReference type="HAMAP-Rule" id="MF_00272"/>
    </source>
</evidence>
<dbReference type="EMBL" id="JAEQNB010000004">
    <property type="protein sequence ID" value="MBL0387815.1"/>
    <property type="molecule type" value="Genomic_DNA"/>
</dbReference>
<dbReference type="NCBIfam" id="NF002270">
    <property type="entry name" value="PRK01202.1"/>
    <property type="match status" value="1"/>
</dbReference>
<dbReference type="CDD" id="cd06848">
    <property type="entry name" value="GCS_H"/>
    <property type="match status" value="1"/>
</dbReference>
<dbReference type="HAMAP" id="MF_00272">
    <property type="entry name" value="GcvH"/>
    <property type="match status" value="1"/>
</dbReference>
<evidence type="ECO:0000313" key="5">
    <source>
        <dbReference type="EMBL" id="MBL0387815.1"/>
    </source>
</evidence>
<dbReference type="InterPro" id="IPR033753">
    <property type="entry name" value="GCV_H/Fam206"/>
</dbReference>
<keyword evidence="6" id="KW-1185">Reference proteome</keyword>
<dbReference type="PANTHER" id="PTHR11715:SF3">
    <property type="entry name" value="GLYCINE CLEAVAGE SYSTEM H PROTEIN-RELATED"/>
    <property type="match status" value="1"/>
</dbReference>
<evidence type="ECO:0000259" key="4">
    <source>
        <dbReference type="PROSITE" id="PS50968"/>
    </source>
</evidence>
<dbReference type="PROSITE" id="PS50968">
    <property type="entry name" value="BIOTINYL_LIPOYL"/>
    <property type="match status" value="1"/>
</dbReference>
<dbReference type="Pfam" id="PF01597">
    <property type="entry name" value="GCV_H"/>
    <property type="match status" value="1"/>
</dbReference>
<comment type="similarity">
    <text evidence="1 3">Belongs to the GcvH family.</text>
</comment>
<organism evidence="5 6">
    <name type="scientific">Tumebacillus amylolyticus</name>
    <dbReference type="NCBI Taxonomy" id="2801339"/>
    <lineage>
        <taxon>Bacteria</taxon>
        <taxon>Bacillati</taxon>
        <taxon>Bacillota</taxon>
        <taxon>Bacilli</taxon>
        <taxon>Bacillales</taxon>
        <taxon>Alicyclobacillaceae</taxon>
        <taxon>Tumebacillus</taxon>
    </lineage>
</organism>
<evidence type="ECO:0000256" key="1">
    <source>
        <dbReference type="ARBA" id="ARBA00009249"/>
    </source>
</evidence>
<proteinExistence type="inferred from homology"/>
<dbReference type="PANTHER" id="PTHR11715">
    <property type="entry name" value="GLYCINE CLEAVAGE SYSTEM H PROTEIN"/>
    <property type="match status" value="1"/>
</dbReference>
<comment type="caution">
    <text evidence="5">The sequence shown here is derived from an EMBL/GenBank/DDBJ whole genome shotgun (WGS) entry which is preliminary data.</text>
</comment>
<protein>
    <recommendedName>
        <fullName evidence="3">Glycine cleavage system H protein</fullName>
    </recommendedName>
    <alternativeName>
        <fullName evidence="3">Octanoyl/lipoyl carrier protein</fullName>
    </alternativeName>
</protein>
<dbReference type="InterPro" id="IPR003016">
    <property type="entry name" value="2-oxoA_DH_lipoyl-BS"/>
</dbReference>
<accession>A0ABS1JC78</accession>
<feature type="domain" description="Lipoyl-binding" evidence="4">
    <location>
        <begin position="23"/>
        <end position="105"/>
    </location>
</feature>
<name>A0ABS1JC78_9BACL</name>
<evidence type="ECO:0000256" key="2">
    <source>
        <dbReference type="ARBA" id="ARBA00022823"/>
    </source>
</evidence>
<dbReference type="InterPro" id="IPR000089">
    <property type="entry name" value="Biotin_lipoyl"/>
</dbReference>
<dbReference type="InterPro" id="IPR002930">
    <property type="entry name" value="GCV_H"/>
</dbReference>
<dbReference type="InterPro" id="IPR011053">
    <property type="entry name" value="Single_hybrid_motif"/>
</dbReference>